<keyword evidence="1" id="KW-0175">Coiled coil</keyword>
<dbReference type="OrthoDB" id="4502494at2759"/>
<dbReference type="AlphaFoldDB" id="A0A9N9Q299"/>
<evidence type="ECO:0000313" key="3">
    <source>
        <dbReference type="Proteomes" id="UP000701801"/>
    </source>
</evidence>
<accession>A0A9N9Q299</accession>
<gene>
    <name evidence="2" type="ORF">HYALB_00007309</name>
</gene>
<organism evidence="2 3">
    <name type="scientific">Hymenoscyphus albidus</name>
    <dbReference type="NCBI Taxonomy" id="595503"/>
    <lineage>
        <taxon>Eukaryota</taxon>
        <taxon>Fungi</taxon>
        <taxon>Dikarya</taxon>
        <taxon>Ascomycota</taxon>
        <taxon>Pezizomycotina</taxon>
        <taxon>Leotiomycetes</taxon>
        <taxon>Helotiales</taxon>
        <taxon>Helotiaceae</taxon>
        <taxon>Hymenoscyphus</taxon>
    </lineage>
</organism>
<keyword evidence="3" id="KW-1185">Reference proteome</keyword>
<name>A0A9N9Q299_9HELO</name>
<evidence type="ECO:0000256" key="1">
    <source>
        <dbReference type="SAM" id="Coils"/>
    </source>
</evidence>
<comment type="caution">
    <text evidence="2">The sequence shown here is derived from an EMBL/GenBank/DDBJ whole genome shotgun (WGS) entry which is preliminary data.</text>
</comment>
<protein>
    <recommendedName>
        <fullName evidence="4">Retrotransposon gag domain-containing protein</fullName>
    </recommendedName>
</protein>
<feature type="coiled-coil region" evidence="1">
    <location>
        <begin position="76"/>
        <end position="207"/>
    </location>
</feature>
<sequence>MNLDEKIFPLHGNSSDRFQAHAAVGSINDLFAMLNGENGQAFVHEQVALQQLVLELDGKATADPNGDDYSSLAMKCNEYLQDLQHAKSDIAKIQAKADTSATTAETANNELNDYKQRLNKTATTIRDLQSRLADADNALKATADTAILSDAQARIQTLEQELRTATTSSNSSISELNDKLTLSTAELHLAEKRIQQLNSQVRTLISQANQPAAQQQVIHQQRTPWFKDPPNLGADGKNVTPSQLDNFLIQLQMKLAANKDWFSTELDKMRYVFNLLSGKPLALVKPYASDGSFHTLQTSQDILDLLKSVYSDPEHKDNTYKKLISMRQNTTPTIQFIAEWQGTAATIGYGNDAFATLNFTQSLNPLIVHQMKLTGKYSPTSSIAELAVLAKEADQLLKLVSGGASDYLKPISHARATPVHVPVPTPTPYVPPITPTAPVPLGDPMELDANQLSKAWTWEDVHSGRRTKNQAEKDARRNFCYEHKLCFYCCSSEHDRDTCPKLRDFKERMKKEKKASACSAEVKEELAGNA</sequence>
<reference evidence="2" key="1">
    <citation type="submission" date="2021-07" db="EMBL/GenBank/DDBJ databases">
        <authorList>
            <person name="Durling M."/>
        </authorList>
    </citation>
    <scope>NUCLEOTIDE SEQUENCE</scope>
</reference>
<dbReference type="SUPFAM" id="SSF57997">
    <property type="entry name" value="Tropomyosin"/>
    <property type="match status" value="1"/>
</dbReference>
<evidence type="ECO:0000313" key="2">
    <source>
        <dbReference type="EMBL" id="CAG8972167.1"/>
    </source>
</evidence>
<dbReference type="Gene3D" id="1.10.287.1490">
    <property type="match status" value="1"/>
</dbReference>
<dbReference type="Proteomes" id="UP000701801">
    <property type="component" value="Unassembled WGS sequence"/>
</dbReference>
<dbReference type="EMBL" id="CAJVRM010000038">
    <property type="protein sequence ID" value="CAG8972167.1"/>
    <property type="molecule type" value="Genomic_DNA"/>
</dbReference>
<proteinExistence type="predicted"/>
<evidence type="ECO:0008006" key="4">
    <source>
        <dbReference type="Google" id="ProtNLM"/>
    </source>
</evidence>